<keyword evidence="1" id="KW-0812">Transmembrane</keyword>
<dbReference type="Pfam" id="PF05036">
    <property type="entry name" value="SPOR"/>
    <property type="match status" value="1"/>
</dbReference>
<accession>A0A9X1XJT1</accession>
<dbReference type="InterPro" id="IPR027417">
    <property type="entry name" value="P-loop_NTPase"/>
</dbReference>
<keyword evidence="4" id="KW-1185">Reference proteome</keyword>
<reference evidence="3" key="1">
    <citation type="submission" date="2021-11" db="EMBL/GenBank/DDBJ databases">
        <title>Vibrio ZSDE26 sp. nov. and Vibrio ZSDZ34 sp. nov., isolated from coastal seawater in Qingdao.</title>
        <authorList>
            <person name="Zhang P."/>
        </authorList>
    </citation>
    <scope>NUCLEOTIDE SEQUENCE</scope>
    <source>
        <strain evidence="3">ZSDE26</strain>
    </source>
</reference>
<organism evidence="3 4">
    <name type="scientific">Vibrio amylolyticus</name>
    <dbReference type="NCBI Taxonomy" id="2847292"/>
    <lineage>
        <taxon>Bacteria</taxon>
        <taxon>Pseudomonadati</taxon>
        <taxon>Pseudomonadota</taxon>
        <taxon>Gammaproteobacteria</taxon>
        <taxon>Vibrionales</taxon>
        <taxon>Vibrionaceae</taxon>
        <taxon>Vibrio</taxon>
    </lineage>
</organism>
<name>A0A9X1XJT1_9VIBR</name>
<dbReference type="Gene3D" id="3.40.50.300">
    <property type="entry name" value="P-loop containing nucleotide triphosphate hydrolases"/>
    <property type="match status" value="1"/>
</dbReference>
<gene>
    <name evidence="3" type="ORF">KP803_07730</name>
</gene>
<dbReference type="PANTHER" id="PTHR35894:SF7">
    <property type="entry name" value="GENERAL SECRETION PATHWAY PROTEIN A-RELATED"/>
    <property type="match status" value="1"/>
</dbReference>
<dbReference type="PANTHER" id="PTHR35894">
    <property type="entry name" value="GENERAL SECRETION PATHWAY PROTEIN A-RELATED"/>
    <property type="match status" value="1"/>
</dbReference>
<dbReference type="AlphaFoldDB" id="A0A9X1XJT1"/>
<comment type="caution">
    <text evidence="3">The sequence shown here is derived from an EMBL/GenBank/DDBJ whole genome shotgun (WGS) entry which is preliminary data.</text>
</comment>
<dbReference type="GO" id="GO:0016887">
    <property type="term" value="F:ATP hydrolysis activity"/>
    <property type="evidence" value="ECO:0007669"/>
    <property type="project" value="InterPro"/>
</dbReference>
<evidence type="ECO:0000259" key="2">
    <source>
        <dbReference type="PROSITE" id="PS51724"/>
    </source>
</evidence>
<protein>
    <submittedName>
        <fullName evidence="3">AAA family ATPase</fullName>
    </submittedName>
</protein>
<dbReference type="InterPro" id="IPR049945">
    <property type="entry name" value="AAA_22"/>
</dbReference>
<dbReference type="Gene3D" id="3.30.70.1070">
    <property type="entry name" value="Sporulation related repeat"/>
    <property type="match status" value="1"/>
</dbReference>
<dbReference type="SUPFAM" id="SSF52540">
    <property type="entry name" value="P-loop containing nucleoside triphosphate hydrolases"/>
    <property type="match status" value="1"/>
</dbReference>
<evidence type="ECO:0000313" key="4">
    <source>
        <dbReference type="Proteomes" id="UP001139559"/>
    </source>
</evidence>
<keyword evidence="1" id="KW-0472">Membrane</keyword>
<dbReference type="InterPro" id="IPR052026">
    <property type="entry name" value="ExeA_AAA_ATPase_DNA-bind"/>
</dbReference>
<dbReference type="EMBL" id="JAJHVV010000004">
    <property type="protein sequence ID" value="MCK6263163.1"/>
    <property type="molecule type" value="Genomic_DNA"/>
</dbReference>
<dbReference type="GO" id="GO:0042834">
    <property type="term" value="F:peptidoglycan binding"/>
    <property type="evidence" value="ECO:0007669"/>
    <property type="project" value="InterPro"/>
</dbReference>
<dbReference type="Proteomes" id="UP001139559">
    <property type="component" value="Unassembled WGS sequence"/>
</dbReference>
<evidence type="ECO:0000313" key="3">
    <source>
        <dbReference type="EMBL" id="MCK6263163.1"/>
    </source>
</evidence>
<evidence type="ECO:0000256" key="1">
    <source>
        <dbReference type="SAM" id="Phobius"/>
    </source>
</evidence>
<dbReference type="Pfam" id="PF13401">
    <property type="entry name" value="AAA_22"/>
    <property type="match status" value="1"/>
</dbReference>
<dbReference type="RefSeq" id="WP_248008252.1">
    <property type="nucleotide sequence ID" value="NZ_JAJHVV010000004.1"/>
</dbReference>
<dbReference type="InterPro" id="IPR036680">
    <property type="entry name" value="SPOR-like_sf"/>
</dbReference>
<dbReference type="InterPro" id="IPR007730">
    <property type="entry name" value="SPOR-like_dom"/>
</dbReference>
<proteinExistence type="predicted"/>
<keyword evidence="1" id="KW-1133">Transmembrane helix</keyword>
<feature type="transmembrane region" description="Helical" evidence="1">
    <location>
        <begin position="239"/>
        <end position="257"/>
    </location>
</feature>
<dbReference type="PROSITE" id="PS51724">
    <property type="entry name" value="SPOR"/>
    <property type="match status" value="1"/>
</dbReference>
<sequence length="501" mass="56199">MSLTHESRVLELESQTELLERLQLLTNFGSNLVTVGGEIGAGKSWLAQRYLEAWAQDKNQSLLMCHPNQDDTQRRSTILNQVISNPLFSPQDSLIDSLKLILDGEPCDLVIVVDDAHLLTESFISELWMLVLEAQSDPHWSINVVLFAKSNSIEGLLTRLSYGQEHKPIELEVDMLSEEEADRFFEFLVIRYVDNDLERRVRQVYKKTLPLPGEIMALGDHKVEKRIIIRSIVGSPAKIAAIIILLLLAIGGGYYWMMGQPSPDEKAQQITENLEQTVIPTLPSVSSSVDTTDSQVAQEQEADVIDPSYQGADDDSLSLPDDVVDQTVSVGSADDNQQRVVITSDVVDALLDDKPVDTSNIDNAIADAKQQSSETKVDVDRGEAVEVESAEEQPPTEKTITFSFSREALLGFSPRSYTLQLAAMNSLSEVQMFIEQYSLQNSVRIYPTVRNEVEWYIVTYENYPTIQIARDAVETLPKELQELSPWAKSMSQVHREIERAK</sequence>
<feature type="domain" description="SPOR" evidence="2">
    <location>
        <begin position="411"/>
        <end position="489"/>
    </location>
</feature>